<protein>
    <recommendedName>
        <fullName evidence="1">PKD domain-containing protein</fullName>
    </recommendedName>
</protein>
<proteinExistence type="predicted"/>
<dbReference type="InterPro" id="IPR000601">
    <property type="entry name" value="PKD_dom"/>
</dbReference>
<name>A0A2W5TQ79_9BACT</name>
<dbReference type="InterPro" id="IPR013783">
    <property type="entry name" value="Ig-like_fold"/>
</dbReference>
<dbReference type="PROSITE" id="PS51257">
    <property type="entry name" value="PROKAR_LIPOPROTEIN"/>
    <property type="match status" value="1"/>
</dbReference>
<dbReference type="InterPro" id="IPR035986">
    <property type="entry name" value="PKD_dom_sf"/>
</dbReference>
<dbReference type="SUPFAM" id="SSF49299">
    <property type="entry name" value="PKD domain"/>
    <property type="match status" value="1"/>
</dbReference>
<evidence type="ECO:0000259" key="1">
    <source>
        <dbReference type="PROSITE" id="PS50093"/>
    </source>
</evidence>
<sequence length="569" mass="60579">MLRRGALLLLVASAACVRAPHVEKRERPIEAGLKVPFASDSVLVWDFDDGSPQVTAAQVEHAFEKSGRYTVRGRSGASVREEISVEVTSRSALHLVPPDVELALVARGLEDLAPAIDFAERLAGPDVLHTAFESVPVLPWAVEQSVTGGAVVDPREGAAVFAWPSTEDTLVGVVGVVDPERALSSFTAFLEAQGWSRVSKVLGLTRYENEFRALDVFVDRGALYAVDSPLTRRLPSAQARVQSASERGLEAQPAMEALLDELPAGGLVFFTRAPESSAWTHGALAVRVDGDVLHAEGALSAGRALWSDIANPPSRLLQKAPEGPVVAVTGMLGIESLANVLLGPPGSPRRLAFERELAELHVELPVVLSSFSGGVDALAYVDVPGFIRATVAAGGKPRPRASVLMEAPVRDAKALDAQLDALLGAELPQLQKLGNAQVTVWRGASSFGPVDVALTGQALFAKIGAPVDEREAVDLLSDYTRRFDGAFGPGHLSVLIDVARLRRDLLQPHLMDDVDPRKALAMQALAVTVIDRVTQLDLAMLDASPAPNGAKVQVTLRLRPRRDGDDSAR</sequence>
<dbReference type="Gene3D" id="2.60.40.10">
    <property type="entry name" value="Immunoglobulins"/>
    <property type="match status" value="1"/>
</dbReference>
<gene>
    <name evidence="2" type="ORF">DI536_12340</name>
</gene>
<dbReference type="PROSITE" id="PS50093">
    <property type="entry name" value="PKD"/>
    <property type="match status" value="1"/>
</dbReference>
<organism evidence="2 3">
    <name type="scientific">Archangium gephyra</name>
    <dbReference type="NCBI Taxonomy" id="48"/>
    <lineage>
        <taxon>Bacteria</taxon>
        <taxon>Pseudomonadati</taxon>
        <taxon>Myxococcota</taxon>
        <taxon>Myxococcia</taxon>
        <taxon>Myxococcales</taxon>
        <taxon>Cystobacterineae</taxon>
        <taxon>Archangiaceae</taxon>
        <taxon>Archangium</taxon>
    </lineage>
</organism>
<dbReference type="CDD" id="cd00146">
    <property type="entry name" value="PKD"/>
    <property type="match status" value="1"/>
</dbReference>
<feature type="domain" description="PKD" evidence="1">
    <location>
        <begin position="45"/>
        <end position="72"/>
    </location>
</feature>
<comment type="caution">
    <text evidence="2">The sequence shown here is derived from an EMBL/GenBank/DDBJ whole genome shotgun (WGS) entry which is preliminary data.</text>
</comment>
<evidence type="ECO:0000313" key="3">
    <source>
        <dbReference type="Proteomes" id="UP000249061"/>
    </source>
</evidence>
<accession>A0A2W5TQ79</accession>
<dbReference type="AlphaFoldDB" id="A0A2W5TQ79"/>
<dbReference type="Proteomes" id="UP000249061">
    <property type="component" value="Unassembled WGS sequence"/>
</dbReference>
<evidence type="ECO:0000313" key="2">
    <source>
        <dbReference type="EMBL" id="PZR13535.1"/>
    </source>
</evidence>
<reference evidence="2 3" key="1">
    <citation type="submission" date="2017-08" db="EMBL/GenBank/DDBJ databases">
        <title>Infants hospitalized years apart are colonized by the same room-sourced microbial strains.</title>
        <authorList>
            <person name="Brooks B."/>
            <person name="Olm M.R."/>
            <person name="Firek B.A."/>
            <person name="Baker R."/>
            <person name="Thomas B.C."/>
            <person name="Morowitz M.J."/>
            <person name="Banfield J.F."/>
        </authorList>
    </citation>
    <scope>NUCLEOTIDE SEQUENCE [LARGE SCALE GENOMIC DNA]</scope>
    <source>
        <strain evidence="2">S2_003_000_R2_14</strain>
    </source>
</reference>
<dbReference type="EMBL" id="QFQP01000009">
    <property type="protein sequence ID" value="PZR13535.1"/>
    <property type="molecule type" value="Genomic_DNA"/>
</dbReference>